<dbReference type="AlphaFoldDB" id="A0A5R9BSL4"/>
<comment type="caution">
    <text evidence="1">The sequence shown here is derived from an EMBL/GenBank/DDBJ whole genome shotgun (WGS) entry which is preliminary data.</text>
</comment>
<proteinExistence type="predicted"/>
<dbReference type="Proteomes" id="UP000305541">
    <property type="component" value="Unassembled WGS sequence"/>
</dbReference>
<dbReference type="OrthoDB" id="2293097at2"/>
<name>A0A5R9BSL4_9LACO</name>
<organism evidence="1 2">
    <name type="scientific">Pediococcus stilesii</name>
    <dbReference type="NCBI Taxonomy" id="331679"/>
    <lineage>
        <taxon>Bacteria</taxon>
        <taxon>Bacillati</taxon>
        <taxon>Bacillota</taxon>
        <taxon>Bacilli</taxon>
        <taxon>Lactobacillales</taxon>
        <taxon>Lactobacillaceae</taxon>
        <taxon>Pediococcus</taxon>
    </lineage>
</organism>
<protein>
    <submittedName>
        <fullName evidence="1">Uncharacterized protein</fullName>
    </submittedName>
</protein>
<accession>A0A5R9BSL4</accession>
<reference evidence="1 2" key="1">
    <citation type="submission" date="2019-05" db="EMBL/GenBank/DDBJ databases">
        <title>The metagenome of a microbial culture collection derived from dairy environment covers the genomic content of the human microbiome.</title>
        <authorList>
            <person name="Roder T."/>
            <person name="Wuthrich D."/>
            <person name="Sattari Z."/>
            <person name="Von Ah U."/>
            <person name="Bar C."/>
            <person name="Ronchi F."/>
            <person name="Macpherson A.J."/>
            <person name="Ganal-Vonarburg S.C."/>
            <person name="Bruggmann R."/>
            <person name="Vergeres G."/>
        </authorList>
    </citation>
    <scope>NUCLEOTIDE SEQUENCE [LARGE SCALE GENOMIC DNA]</scope>
    <source>
        <strain evidence="1 2">FAM 18815</strain>
    </source>
</reference>
<gene>
    <name evidence="1" type="ORF">FEZ51_08355</name>
</gene>
<evidence type="ECO:0000313" key="1">
    <source>
        <dbReference type="EMBL" id="TLQ03607.1"/>
    </source>
</evidence>
<dbReference type="EMBL" id="VBTH01000017">
    <property type="protein sequence ID" value="TLQ03607.1"/>
    <property type="molecule type" value="Genomic_DNA"/>
</dbReference>
<sequence>MENPFLKFSNVYKPSIGKFNIELLNGNFYKKEKLQLKISADCSIPYGTHDLKSINCNLYATSEYSNPEKMTVHPIIGAEFLVSTYKDSKNSLEVDASGIYRFDHTFNFEFPFTNTKLVKLGININAIFISGRDGREIPFEAFTSVLPLSYFCN</sequence>
<dbReference type="RefSeq" id="WP_138474714.1">
    <property type="nucleotide sequence ID" value="NZ_VBTH01000017.1"/>
</dbReference>
<evidence type="ECO:0000313" key="2">
    <source>
        <dbReference type="Proteomes" id="UP000305541"/>
    </source>
</evidence>